<reference evidence="1 2" key="1">
    <citation type="submission" date="2016-05" db="EMBL/GenBank/DDBJ databases">
        <title>Non-Contiguous Finished Genome Sequence of Streptomyces parvulus 2297 Integrated Site-Specifically with Actinophage R4.</title>
        <authorList>
            <person name="Nishizawa T."/>
            <person name="Miura T."/>
            <person name="Harada C."/>
            <person name="Guo Y."/>
            <person name="Narisawa K."/>
            <person name="Ohta H."/>
            <person name="Takahashi H."/>
            <person name="Shirai M."/>
        </authorList>
    </citation>
    <scope>NUCLEOTIDE SEQUENCE [LARGE SCALE GENOMIC DNA]</scope>
    <source>
        <strain evidence="1 2">2297</strain>
    </source>
</reference>
<proteinExistence type="predicted"/>
<protein>
    <submittedName>
        <fullName evidence="1">DUF4865 domain-containing protein</fullName>
    </submittedName>
</protein>
<evidence type="ECO:0000313" key="1">
    <source>
        <dbReference type="EMBL" id="ANJ06121.1"/>
    </source>
</evidence>
<sequence>MHAMQYEFTLPADYAMDVVRERVARTGHLLDDWPGLGAKAYLMRERGVHGSPVNQYAPFYLWRTVAGMNSFLWEGAFQRPADDFGRPAVRQWTGLAYEEGGAGDSPARAAVRHRRAVPEGVPLAEAAAEAVRETALLAARDGVVLAAAVVDTSRWELVRFSLHAEEAPDEVDGEVFQVLHVSAPERARLPRGRQW</sequence>
<dbReference type="KEGG" id="spav:Spa2297_03455"/>
<dbReference type="InterPro" id="IPR032349">
    <property type="entry name" value="DUF4865"/>
</dbReference>
<dbReference type="RefSeq" id="WP_064726515.1">
    <property type="nucleotide sequence ID" value="NZ_BMRX01000003.1"/>
</dbReference>
<name>A0A191UTS2_9ACTN</name>
<accession>A0A191UTS2</accession>
<gene>
    <name evidence="1" type="ORF">Spa2297_03455</name>
</gene>
<organism evidence="1 2">
    <name type="scientific">Streptomyces parvulus</name>
    <dbReference type="NCBI Taxonomy" id="146923"/>
    <lineage>
        <taxon>Bacteria</taxon>
        <taxon>Bacillati</taxon>
        <taxon>Actinomycetota</taxon>
        <taxon>Actinomycetes</taxon>
        <taxon>Kitasatosporales</taxon>
        <taxon>Streptomycetaceae</taxon>
        <taxon>Streptomyces</taxon>
    </lineage>
</organism>
<dbReference type="GeneID" id="91303924"/>
<dbReference type="Proteomes" id="UP000078468">
    <property type="component" value="Chromosome"/>
</dbReference>
<dbReference type="EMBL" id="CP015866">
    <property type="protein sequence ID" value="ANJ06121.1"/>
    <property type="molecule type" value="Genomic_DNA"/>
</dbReference>
<dbReference type="Pfam" id="PF16157">
    <property type="entry name" value="DUF4865"/>
    <property type="match status" value="1"/>
</dbReference>
<evidence type="ECO:0000313" key="2">
    <source>
        <dbReference type="Proteomes" id="UP000078468"/>
    </source>
</evidence>
<dbReference type="AlphaFoldDB" id="A0A191UTS2"/>